<dbReference type="SUPFAM" id="SSF55486">
    <property type="entry name" value="Metalloproteases ('zincins'), catalytic domain"/>
    <property type="match status" value="1"/>
</dbReference>
<evidence type="ECO:0000256" key="7">
    <source>
        <dbReference type="ARBA" id="ARBA00022723"/>
    </source>
</evidence>
<dbReference type="FunFam" id="2.60.40.1730:FF:000004">
    <property type="entry name" value="Leukotriene A(4) hydrolase"/>
    <property type="match status" value="1"/>
</dbReference>
<comment type="catalytic activity">
    <reaction evidence="14">
        <text>leukotriene A4 + H2O = leukotriene B4</text>
        <dbReference type="Rhea" id="RHEA:22324"/>
        <dbReference type="ChEBI" id="CHEBI:15377"/>
        <dbReference type="ChEBI" id="CHEBI:57461"/>
        <dbReference type="ChEBI" id="CHEBI:57463"/>
        <dbReference type="EC" id="3.3.2.6"/>
    </reaction>
</comment>
<keyword evidence="17" id="KW-1185">Reference proteome</keyword>
<evidence type="ECO:0000256" key="14">
    <source>
        <dbReference type="RuleBase" id="RU361141"/>
    </source>
</evidence>
<evidence type="ECO:0000256" key="5">
    <source>
        <dbReference type="ARBA" id="ARBA00022490"/>
    </source>
</evidence>
<name>A0A162P439_9CRUS</name>
<evidence type="ECO:0000313" key="17">
    <source>
        <dbReference type="Proteomes" id="UP000076858"/>
    </source>
</evidence>
<dbReference type="Gene3D" id="3.30.2010.30">
    <property type="match status" value="1"/>
</dbReference>
<comment type="cofactor">
    <cofactor evidence="13 14">
        <name>Zn(2+)</name>
        <dbReference type="ChEBI" id="CHEBI:29105"/>
    </cofactor>
    <text evidence="13 14">Binds 1 zinc ion per subunit.</text>
</comment>
<dbReference type="GO" id="GO:0019370">
    <property type="term" value="P:leukotriene biosynthetic process"/>
    <property type="evidence" value="ECO:0007669"/>
    <property type="project" value="UniProtKB-KW"/>
</dbReference>
<feature type="binding site" evidence="12">
    <location>
        <begin position="570"/>
        <end position="572"/>
    </location>
    <ligand>
        <name>a peptide</name>
        <dbReference type="ChEBI" id="CHEBI:60466"/>
    </ligand>
</feature>
<keyword evidence="10 14" id="KW-0482">Metalloprotease</keyword>
<dbReference type="PANTHER" id="PTHR45726:SF3">
    <property type="entry name" value="LEUKOTRIENE A-4 HYDROLASE"/>
    <property type="match status" value="1"/>
</dbReference>
<dbReference type="InterPro" id="IPR027268">
    <property type="entry name" value="Peptidase_M4/M1_CTD_sf"/>
</dbReference>
<keyword evidence="8 14" id="KW-0378">Hydrolase</keyword>
<comment type="subcellular location">
    <subcellularLocation>
        <location evidence="2">Cell membrane</location>
        <topology evidence="2">Lipid-anchor</topology>
        <topology evidence="2">GPI-anchor</topology>
    </subcellularLocation>
    <subcellularLocation>
        <location evidence="1 14">Cytoplasm</location>
    </subcellularLocation>
</comment>
<reference evidence="16 17" key="1">
    <citation type="submission" date="2016-03" db="EMBL/GenBank/DDBJ databases">
        <title>EvidentialGene: Evidence-directed Construction of Genes on Genomes.</title>
        <authorList>
            <person name="Gilbert D.G."/>
            <person name="Choi J.-H."/>
            <person name="Mockaitis K."/>
            <person name="Colbourne J."/>
            <person name="Pfrender M."/>
        </authorList>
    </citation>
    <scope>NUCLEOTIDE SEQUENCE [LARGE SCALE GENOMIC DNA]</scope>
    <source>
        <strain evidence="16 17">Xinb3</strain>
        <tissue evidence="16">Complete organism</tissue>
    </source>
</reference>
<keyword evidence="6 14" id="KW-0645">Protease</keyword>
<dbReference type="FunFam" id="1.25.40.320:FF:000001">
    <property type="entry name" value="Leukotriene A(4) hydrolase"/>
    <property type="match status" value="1"/>
</dbReference>
<comment type="similarity">
    <text evidence="4 14">Belongs to the peptidase M1 family.</text>
</comment>
<comment type="caution">
    <text evidence="16">The sequence shown here is derived from an EMBL/GenBank/DDBJ whole genome shotgun (WGS) entry which is preliminary data.</text>
</comment>
<evidence type="ECO:0000256" key="6">
    <source>
        <dbReference type="ARBA" id="ARBA00022670"/>
    </source>
</evidence>
<dbReference type="AlphaFoldDB" id="A0A162P439"/>
<evidence type="ECO:0000256" key="1">
    <source>
        <dbReference type="ARBA" id="ARBA00004496"/>
    </source>
</evidence>
<evidence type="ECO:0000256" key="8">
    <source>
        <dbReference type="ARBA" id="ARBA00022801"/>
    </source>
</evidence>
<organism evidence="16 17">
    <name type="scientific">Daphnia magna</name>
    <dbReference type="NCBI Taxonomy" id="35525"/>
    <lineage>
        <taxon>Eukaryota</taxon>
        <taxon>Metazoa</taxon>
        <taxon>Ecdysozoa</taxon>
        <taxon>Arthropoda</taxon>
        <taxon>Crustacea</taxon>
        <taxon>Branchiopoda</taxon>
        <taxon>Diplostraca</taxon>
        <taxon>Cladocera</taxon>
        <taxon>Anomopoda</taxon>
        <taxon>Daphniidae</taxon>
        <taxon>Daphnia</taxon>
    </lineage>
</organism>
<dbReference type="PANTHER" id="PTHR45726">
    <property type="entry name" value="LEUKOTRIENE A-4 HYDROLASE"/>
    <property type="match status" value="1"/>
</dbReference>
<feature type="binding site" evidence="13">
    <location>
        <position position="301"/>
    </location>
    <ligand>
        <name>Zn(2+)</name>
        <dbReference type="ChEBI" id="CHEBI:29105"/>
        <note>catalytic</note>
    </ligand>
</feature>
<feature type="active site" description="Proton acceptor" evidence="11">
    <location>
        <position position="298"/>
    </location>
</feature>
<evidence type="ECO:0000313" key="16">
    <source>
        <dbReference type="EMBL" id="KZS18502.1"/>
    </source>
</evidence>
<keyword evidence="7 13" id="KW-0479">Metal-binding</keyword>
<dbReference type="InterPro" id="IPR015211">
    <property type="entry name" value="Peptidase_M1_C"/>
</dbReference>
<dbReference type="PRINTS" id="PR00756">
    <property type="entry name" value="ALADIPTASE"/>
</dbReference>
<evidence type="ECO:0000256" key="12">
    <source>
        <dbReference type="PIRSR" id="PIRSR612777-2"/>
    </source>
</evidence>
<feature type="binding site" evidence="12">
    <location>
        <begin position="268"/>
        <end position="273"/>
    </location>
    <ligand>
        <name>a peptide</name>
        <dbReference type="ChEBI" id="CHEBI:60466"/>
    </ligand>
</feature>
<comment type="pathway">
    <text evidence="3 14">Lipid metabolism; leukotriene B4 biosynthesis.</text>
</comment>
<dbReference type="SUPFAM" id="SSF63737">
    <property type="entry name" value="Leukotriene A4 hydrolase N-terminal domain"/>
    <property type="match status" value="1"/>
</dbReference>
<dbReference type="InterPro" id="IPR034015">
    <property type="entry name" value="M1_LTA4H"/>
</dbReference>
<protein>
    <recommendedName>
        <fullName evidence="14">Leukotriene A(4) hydrolase</fullName>
        <shortName evidence="14">LTA-4 hydrolase</shortName>
        <ecNumber evidence="14">3.3.2.6</ecNumber>
    </recommendedName>
</protein>
<evidence type="ECO:0000256" key="3">
    <source>
        <dbReference type="ARBA" id="ARBA00004716"/>
    </source>
</evidence>
<dbReference type="Pfam" id="PF01433">
    <property type="entry name" value="Peptidase_M1"/>
    <property type="match status" value="1"/>
</dbReference>
<dbReference type="CDD" id="cd09599">
    <property type="entry name" value="M1_LTA4H"/>
    <property type="match status" value="1"/>
</dbReference>
<evidence type="ECO:0000256" key="9">
    <source>
        <dbReference type="ARBA" id="ARBA00022833"/>
    </source>
</evidence>
<dbReference type="GO" id="GO:0004301">
    <property type="term" value="F:epoxide hydrolase activity"/>
    <property type="evidence" value="ECO:0007669"/>
    <property type="project" value="TreeGrafter"/>
</dbReference>
<dbReference type="Proteomes" id="UP000076858">
    <property type="component" value="Unassembled WGS sequence"/>
</dbReference>
<dbReference type="FunFam" id="1.10.390.10:FF:000003">
    <property type="entry name" value="Leukotriene A(4) hydrolase"/>
    <property type="match status" value="1"/>
</dbReference>
<dbReference type="EMBL" id="LRGB01000512">
    <property type="protein sequence ID" value="KZS18502.1"/>
    <property type="molecule type" value="Genomic_DNA"/>
</dbReference>
<keyword evidence="14" id="KW-0434">Leukotriene biosynthesis</keyword>
<feature type="binding site" evidence="12">
    <location>
        <begin position="138"/>
        <end position="140"/>
    </location>
    <ligand>
        <name>a peptide</name>
        <dbReference type="ChEBI" id="CHEBI:60466"/>
    </ligand>
</feature>
<dbReference type="SMART" id="SM01263">
    <property type="entry name" value="Leuk-A4-hydro_C"/>
    <property type="match status" value="1"/>
</dbReference>
<dbReference type="InterPro" id="IPR038502">
    <property type="entry name" value="M1_LTA-4_hydro/amino_C_sf"/>
</dbReference>
<dbReference type="SUPFAM" id="SSF48371">
    <property type="entry name" value="ARM repeat"/>
    <property type="match status" value="1"/>
</dbReference>
<dbReference type="OrthoDB" id="79562at2759"/>
<keyword evidence="5 14" id="KW-0963">Cytoplasm</keyword>
<dbReference type="EC" id="3.3.2.6" evidence="14"/>
<evidence type="ECO:0000256" key="2">
    <source>
        <dbReference type="ARBA" id="ARBA00004609"/>
    </source>
</evidence>
<dbReference type="STRING" id="35525.A0A162P439"/>
<dbReference type="InterPro" id="IPR014782">
    <property type="entry name" value="Peptidase_M1_dom"/>
</dbReference>
<dbReference type="Gene3D" id="1.10.390.10">
    <property type="entry name" value="Neutral Protease Domain 2"/>
    <property type="match status" value="1"/>
</dbReference>
<keyword evidence="9 13" id="KW-0862">Zinc</keyword>
<dbReference type="GO" id="GO:0008270">
    <property type="term" value="F:zinc ion binding"/>
    <property type="evidence" value="ECO:0007669"/>
    <property type="project" value="InterPro"/>
</dbReference>
<dbReference type="Gene3D" id="1.25.40.320">
    <property type="entry name" value="Peptidase M1, leukotriene A4 hydrolase/aminopeptidase C-terminal domain"/>
    <property type="match status" value="1"/>
</dbReference>
<dbReference type="NCBIfam" id="TIGR02411">
    <property type="entry name" value="leuko_A4_hydro"/>
    <property type="match status" value="1"/>
</dbReference>
<dbReference type="InterPro" id="IPR001930">
    <property type="entry name" value="Peptidase_M1"/>
</dbReference>
<dbReference type="GO" id="GO:0005886">
    <property type="term" value="C:plasma membrane"/>
    <property type="evidence" value="ECO:0007669"/>
    <property type="project" value="UniProtKB-SubCell"/>
</dbReference>
<dbReference type="Gene3D" id="2.60.40.1730">
    <property type="entry name" value="tricorn interacting facor f3 domain"/>
    <property type="match status" value="1"/>
</dbReference>
<dbReference type="InterPro" id="IPR016024">
    <property type="entry name" value="ARM-type_fold"/>
</dbReference>
<proteinExistence type="inferred from homology"/>
<dbReference type="InterPro" id="IPR049980">
    <property type="entry name" value="LTA4H_cat"/>
</dbReference>
<evidence type="ECO:0000259" key="15">
    <source>
        <dbReference type="SMART" id="SM01263"/>
    </source>
</evidence>
<evidence type="ECO:0000256" key="11">
    <source>
        <dbReference type="PIRSR" id="PIRSR612777-1"/>
    </source>
</evidence>
<accession>A0A162P439</accession>
<sequence>MTAERLSPGDPNSFSRPDEVKVTHMDLVLDVSFDAKTLSGHVVLSVEKVNVEANVLILDSRDLTVSMVQDFDTKQSLKYELASSSTTFGEKLEIHLPDSPNFKPKISVHYTTSPKSTALQWLCPEQTLGKKHPFLFSQCQAIHCRSLVPCQDTPSNKVTYEAKITAPHDLTVLMSAIRQGEPVKNDDKKIHKFHQPVLIPSYLLAIVVGDLESRQIGPRSHVWSEPALLDKAAYEFAETEAQLSAAEDVCGPYVWGVYDLLVLPPSFPFGGMENPCLTFVTPSLIAGDRSLVDVIAHEIAHSWTGNLVTNSNFEHFWLNEGFTVFVERKIVGRLHGEPFRHFAAIGGKTYLADTIESMGASNPLTSLMPDLTGIDPDDSFSTVPYEKGQAFLWYLEELVGGPGEFDPFLKSYIANFQYRSIETDDFVQYLKHYFQNTAAAEKLEKVDWQTWFHSPGMPPTFANYDDSLAVPCKALCQLWSDWNNKGCPEPISMSPEDLKTLSPSQIQEFLAQLLLGPPLSCQTIEKMQQIYGLNGVQNAEIKLRWLRLCLRAQYKESIPLAVQFATSQGRMKYCRPIFRDLYNWEDARSSALEAYDKVKDQWMYVCAYTVGKDLHVIQ</sequence>
<evidence type="ECO:0000256" key="4">
    <source>
        <dbReference type="ARBA" id="ARBA00010136"/>
    </source>
</evidence>
<dbReference type="GO" id="GO:0004463">
    <property type="term" value="F:leukotriene-A4 hydrolase activity"/>
    <property type="evidence" value="ECO:0007669"/>
    <property type="project" value="UniProtKB-EC"/>
</dbReference>
<dbReference type="FunFam" id="3.30.2010.30:FF:000001">
    <property type="entry name" value="Leukotriene A(4) hydrolase"/>
    <property type="match status" value="1"/>
</dbReference>
<dbReference type="GO" id="GO:0070006">
    <property type="term" value="F:metalloaminopeptidase activity"/>
    <property type="evidence" value="ECO:0007669"/>
    <property type="project" value="UniProtKB-ARBA"/>
</dbReference>
<feature type="domain" description="Peptidase M1 leukotriene A4 hydrolase/aminopeptidase C-terminal" evidence="15">
    <location>
        <begin position="467"/>
        <end position="614"/>
    </location>
</feature>
<feature type="active site" description="Proton donor" evidence="11">
    <location>
        <position position="385"/>
    </location>
</feature>
<dbReference type="Pfam" id="PF09127">
    <property type="entry name" value="Leuk-A4-hydro_C"/>
    <property type="match status" value="1"/>
</dbReference>
<dbReference type="InterPro" id="IPR012777">
    <property type="entry name" value="LTA4H"/>
</dbReference>
<dbReference type="GO" id="GO:0006508">
    <property type="term" value="P:proteolysis"/>
    <property type="evidence" value="ECO:0007669"/>
    <property type="project" value="UniProtKB-KW"/>
</dbReference>
<dbReference type="GO" id="GO:0005829">
    <property type="term" value="C:cytosol"/>
    <property type="evidence" value="ECO:0007669"/>
    <property type="project" value="TreeGrafter"/>
</dbReference>
<dbReference type="InterPro" id="IPR042097">
    <property type="entry name" value="Aminopeptidase_N-like_N_sf"/>
</dbReference>
<gene>
    <name evidence="16" type="ORF">APZ42_015011</name>
</gene>
<evidence type="ECO:0000256" key="10">
    <source>
        <dbReference type="ARBA" id="ARBA00023049"/>
    </source>
</evidence>
<dbReference type="UniPathway" id="UPA00878"/>
<dbReference type="Pfam" id="PF17900">
    <property type="entry name" value="Peptidase_M1_N"/>
    <property type="match status" value="1"/>
</dbReference>
<evidence type="ECO:0000256" key="13">
    <source>
        <dbReference type="PIRSR" id="PIRSR612777-3"/>
    </source>
</evidence>
<feature type="binding site" evidence="13">
    <location>
        <position position="297"/>
    </location>
    <ligand>
        <name>Zn(2+)</name>
        <dbReference type="ChEBI" id="CHEBI:29105"/>
        <note>catalytic</note>
    </ligand>
</feature>
<dbReference type="GO" id="GO:0043171">
    <property type="term" value="P:peptide catabolic process"/>
    <property type="evidence" value="ECO:0007669"/>
    <property type="project" value="TreeGrafter"/>
</dbReference>
<dbReference type="InterPro" id="IPR045357">
    <property type="entry name" value="Aminopeptidase_N-like_N"/>
</dbReference>
<feature type="binding site" evidence="13">
    <location>
        <position position="320"/>
    </location>
    <ligand>
        <name>Zn(2+)</name>
        <dbReference type="ChEBI" id="CHEBI:29105"/>
        <note>catalytic</note>
    </ligand>
</feature>